<dbReference type="AlphaFoldDB" id="A0A6I2U866"/>
<accession>A0A6I2U866</accession>
<evidence type="ECO:0000313" key="3">
    <source>
        <dbReference type="EMBL" id="MSU07703.1"/>
    </source>
</evidence>
<dbReference type="EMBL" id="VUNR01000002">
    <property type="protein sequence ID" value="MSU07703.1"/>
    <property type="molecule type" value="Genomic_DNA"/>
</dbReference>
<feature type="domain" description="Csm6 HEPN" evidence="1">
    <location>
        <begin position="256"/>
        <end position="440"/>
    </location>
</feature>
<protein>
    <recommendedName>
        <fullName evidence="5">CRISPR-associated protein Csm6</fullName>
    </recommendedName>
</protein>
<sequence length="449" mass="51167">MKKVLFSPIGNTDPIRECYDGACLHIVRHYQPDEVVLFFTKEMWEREQANHCYTRAIAHVAPDCPVRCIASDIVDAHLYDSFIEVLPGYIRELQEDDTEILLNLSSGTPQIKTMMAIVAVEDGLRGIQVVSPNKASNSRSVPVQAGDDVEAMLANNFDDEPGAENRCQEPPLQVIRYFSERQRIMSLIKLYEYEAAYELARGSASIAKEAKELLHHAALRRKLMTQEARKVCNGVDGFRLFLNVEEIKNRQLQEKAEHLTEYLVNLVVFQRKGYLSEFLVKCNNFLFELLEYYVRTNCRKLNLRQCMEGRIVSRDLLLEKYPALLAEFDACWRGGFRDSELSFGLLCRVIEYAHANAYYDDKNKAEQVAVLLGDVFENGQFSRLRNSSAHTISDVTEALFREMVGASSGEFLQRVVKLAGIVIHKHVIKLSGVYDIINRAIADRLAVRA</sequence>
<dbReference type="NCBIfam" id="TIGR02672">
    <property type="entry name" value="cas_csm6"/>
    <property type="match status" value="1"/>
</dbReference>
<dbReference type="Gene3D" id="3.40.50.10770">
    <property type="entry name" value="Hypothetical protein VC1899 like domain (Restriction endonuclease-like)"/>
    <property type="match status" value="1"/>
</dbReference>
<dbReference type="InterPro" id="IPR013489">
    <property type="entry name" value="CRISPR-assoc_prot_Csm6"/>
</dbReference>
<evidence type="ECO:0000259" key="1">
    <source>
        <dbReference type="Pfam" id="PF09659"/>
    </source>
</evidence>
<dbReference type="GeneID" id="96777616"/>
<comment type="caution">
    <text evidence="3">The sequence shown here is derived from an EMBL/GenBank/DDBJ whole genome shotgun (WGS) entry which is preliminary data.</text>
</comment>
<name>A0A6I2U866_9FIRM</name>
<dbReference type="Pfam" id="PF22208">
    <property type="entry name" value="Cas_Csm6_CARF"/>
    <property type="match status" value="1"/>
</dbReference>
<dbReference type="InterPro" id="IPR053941">
    <property type="entry name" value="Csm6_HEPN"/>
</dbReference>
<feature type="domain" description="Csm6 CARF" evidence="2">
    <location>
        <begin position="66"/>
        <end position="167"/>
    </location>
</feature>
<dbReference type="Pfam" id="PF09659">
    <property type="entry name" value="Cas_Csm6_HEPN"/>
    <property type="match status" value="1"/>
</dbReference>
<evidence type="ECO:0000313" key="4">
    <source>
        <dbReference type="Proteomes" id="UP000433181"/>
    </source>
</evidence>
<evidence type="ECO:0008006" key="5">
    <source>
        <dbReference type="Google" id="ProtNLM"/>
    </source>
</evidence>
<reference evidence="3 4" key="1">
    <citation type="submission" date="2019-08" db="EMBL/GenBank/DDBJ databases">
        <title>In-depth cultivation of the pig gut microbiome towards novel bacterial diversity and tailored functional studies.</title>
        <authorList>
            <person name="Wylensek D."/>
            <person name="Hitch T.C.A."/>
            <person name="Clavel T."/>
        </authorList>
    </citation>
    <scope>NUCLEOTIDE SEQUENCE [LARGE SCALE GENOMIC DNA]</scope>
    <source>
        <strain evidence="3 4">WCA-693-APC-5D-A</strain>
    </source>
</reference>
<keyword evidence="4" id="KW-1185">Reference proteome</keyword>
<dbReference type="InterPro" id="IPR053955">
    <property type="entry name" value="Csm6_CARF"/>
</dbReference>
<gene>
    <name evidence="3" type="ORF">FYJ84_01685</name>
</gene>
<dbReference type="RefSeq" id="WP_154405495.1">
    <property type="nucleotide sequence ID" value="NZ_VUNR01000002.1"/>
</dbReference>
<organism evidence="3 4">
    <name type="scientific">Anaerovibrio slackiae</name>
    <dbReference type="NCBI Taxonomy" id="2652309"/>
    <lineage>
        <taxon>Bacteria</taxon>
        <taxon>Bacillati</taxon>
        <taxon>Bacillota</taxon>
        <taxon>Negativicutes</taxon>
        <taxon>Selenomonadales</taxon>
        <taxon>Selenomonadaceae</taxon>
        <taxon>Anaerovibrio</taxon>
    </lineage>
</organism>
<dbReference type="Proteomes" id="UP000433181">
    <property type="component" value="Unassembled WGS sequence"/>
</dbReference>
<evidence type="ECO:0000259" key="2">
    <source>
        <dbReference type="Pfam" id="PF22208"/>
    </source>
</evidence>
<proteinExistence type="predicted"/>